<dbReference type="Proteomes" id="UP001497525">
    <property type="component" value="Unassembled WGS sequence"/>
</dbReference>
<dbReference type="GO" id="GO:0005634">
    <property type="term" value="C:nucleus"/>
    <property type="evidence" value="ECO:0007669"/>
    <property type="project" value="InterPro"/>
</dbReference>
<evidence type="ECO:0000313" key="2">
    <source>
        <dbReference type="EMBL" id="CAL5130330.1"/>
    </source>
</evidence>
<dbReference type="GO" id="GO:0031491">
    <property type="term" value="F:nucleosome binding"/>
    <property type="evidence" value="ECO:0007669"/>
    <property type="project" value="TreeGrafter"/>
</dbReference>
<dbReference type="SMART" id="SM00320">
    <property type="entry name" value="WD40"/>
    <property type="match status" value="2"/>
</dbReference>
<dbReference type="GO" id="GO:0006351">
    <property type="term" value="P:DNA-templated transcription"/>
    <property type="evidence" value="ECO:0007669"/>
    <property type="project" value="InterPro"/>
</dbReference>
<evidence type="ECO:0008006" key="4">
    <source>
        <dbReference type="Google" id="ProtNLM"/>
    </source>
</evidence>
<dbReference type="EMBL" id="CAXLJL010000061">
    <property type="protein sequence ID" value="CAL5130330.1"/>
    <property type="molecule type" value="Genomic_DNA"/>
</dbReference>
<evidence type="ECO:0000313" key="3">
    <source>
        <dbReference type="Proteomes" id="UP001497525"/>
    </source>
</evidence>
<reference evidence="2" key="1">
    <citation type="submission" date="2024-06" db="EMBL/GenBank/DDBJ databases">
        <authorList>
            <person name="Liu X."/>
            <person name="Lenzi L."/>
            <person name="Haldenby T S."/>
            <person name="Uol C."/>
        </authorList>
    </citation>
    <scope>NUCLEOTIDE SEQUENCE</scope>
</reference>
<dbReference type="Gene3D" id="2.130.10.10">
    <property type="entry name" value="YVTN repeat-like/Quinoprotein amine dehydrogenase"/>
    <property type="match status" value="1"/>
</dbReference>
<evidence type="ECO:0000256" key="1">
    <source>
        <dbReference type="PROSITE-ProRule" id="PRU00221"/>
    </source>
</evidence>
<sequence>MRLLKPLWITHGSLSKDNSIDRPIYSLDIHPDGSRLATGGVIDTCGVVILWNMVPIRNPKLESDEGVPKKLFQMDSHQACVNCVRWSPTGRWLASAGMDKVVMIWKKTA</sequence>
<dbReference type="InterPro" id="IPR001680">
    <property type="entry name" value="WD40_rpt"/>
</dbReference>
<dbReference type="Pfam" id="PF00400">
    <property type="entry name" value="WD40"/>
    <property type="match status" value="2"/>
</dbReference>
<organism evidence="2 3">
    <name type="scientific">Calicophoron daubneyi</name>
    <name type="common">Rumen fluke</name>
    <name type="synonym">Paramphistomum daubneyi</name>
    <dbReference type="NCBI Taxonomy" id="300641"/>
    <lineage>
        <taxon>Eukaryota</taxon>
        <taxon>Metazoa</taxon>
        <taxon>Spiralia</taxon>
        <taxon>Lophotrochozoa</taxon>
        <taxon>Platyhelminthes</taxon>
        <taxon>Trematoda</taxon>
        <taxon>Digenea</taxon>
        <taxon>Plagiorchiida</taxon>
        <taxon>Pronocephalata</taxon>
        <taxon>Paramphistomoidea</taxon>
        <taxon>Paramphistomidae</taxon>
        <taxon>Calicophoron</taxon>
    </lineage>
</organism>
<dbReference type="GO" id="GO:0000785">
    <property type="term" value="C:chromatin"/>
    <property type="evidence" value="ECO:0007669"/>
    <property type="project" value="TreeGrafter"/>
</dbReference>
<dbReference type="AlphaFoldDB" id="A0AAV2T0Y6"/>
<dbReference type="GO" id="GO:0000417">
    <property type="term" value="C:HIR complex"/>
    <property type="evidence" value="ECO:0007669"/>
    <property type="project" value="TreeGrafter"/>
</dbReference>
<dbReference type="PANTHER" id="PTHR13831">
    <property type="entry name" value="MEMBER OF THE HIR1 FAMILY OF WD-REPEAT PROTEINS"/>
    <property type="match status" value="1"/>
</dbReference>
<name>A0AAV2T0Y6_CALDB</name>
<dbReference type="InterPro" id="IPR031120">
    <property type="entry name" value="HIR1-like"/>
</dbReference>
<dbReference type="PROSITE" id="PS50294">
    <property type="entry name" value="WD_REPEATS_REGION"/>
    <property type="match status" value="1"/>
</dbReference>
<gene>
    <name evidence="2" type="ORF">CDAUBV1_LOCUS1945</name>
</gene>
<dbReference type="InterPro" id="IPR015943">
    <property type="entry name" value="WD40/YVTN_repeat-like_dom_sf"/>
</dbReference>
<dbReference type="GO" id="GO:0006338">
    <property type="term" value="P:chromatin remodeling"/>
    <property type="evidence" value="ECO:0007669"/>
    <property type="project" value="TreeGrafter"/>
</dbReference>
<dbReference type="PANTHER" id="PTHR13831:SF0">
    <property type="entry name" value="PROTEIN HIRA"/>
    <property type="match status" value="1"/>
</dbReference>
<proteinExistence type="predicted"/>
<comment type="caution">
    <text evidence="2">The sequence shown here is derived from an EMBL/GenBank/DDBJ whole genome shotgun (WGS) entry which is preliminary data.</text>
</comment>
<keyword evidence="1" id="KW-0853">WD repeat</keyword>
<accession>A0AAV2T0Y6</accession>
<dbReference type="SUPFAM" id="SSF50978">
    <property type="entry name" value="WD40 repeat-like"/>
    <property type="match status" value="1"/>
</dbReference>
<dbReference type="PROSITE" id="PS50082">
    <property type="entry name" value="WD_REPEATS_2"/>
    <property type="match status" value="1"/>
</dbReference>
<dbReference type="InterPro" id="IPR036322">
    <property type="entry name" value="WD40_repeat_dom_sf"/>
</dbReference>
<protein>
    <recommendedName>
        <fullName evidence="4">Protein HIRA</fullName>
    </recommendedName>
</protein>
<feature type="repeat" description="WD" evidence="1">
    <location>
        <begin position="74"/>
        <end position="109"/>
    </location>
</feature>